<feature type="compositionally biased region" description="Low complexity" evidence="1">
    <location>
        <begin position="67"/>
        <end position="80"/>
    </location>
</feature>
<gene>
    <name evidence="2" type="ORF">RFI_24035</name>
</gene>
<keyword evidence="3" id="KW-1185">Reference proteome</keyword>
<evidence type="ECO:0000313" key="3">
    <source>
        <dbReference type="Proteomes" id="UP000023152"/>
    </source>
</evidence>
<feature type="non-terminal residue" evidence="2">
    <location>
        <position position="140"/>
    </location>
</feature>
<feature type="compositionally biased region" description="Basic and acidic residues" evidence="1">
    <location>
        <begin position="86"/>
        <end position="102"/>
    </location>
</feature>
<dbReference type="Proteomes" id="UP000023152">
    <property type="component" value="Unassembled WGS sequence"/>
</dbReference>
<comment type="caution">
    <text evidence="2">The sequence shown here is derived from an EMBL/GenBank/DDBJ whole genome shotgun (WGS) entry which is preliminary data.</text>
</comment>
<accession>X6MJV6</accession>
<feature type="region of interest" description="Disordered" evidence="1">
    <location>
        <begin position="38"/>
        <end position="118"/>
    </location>
</feature>
<proteinExistence type="predicted"/>
<protein>
    <submittedName>
        <fullName evidence="2">Uncharacterized protein</fullName>
    </submittedName>
</protein>
<dbReference type="EMBL" id="ASPP01020668">
    <property type="protein sequence ID" value="ETO13340.1"/>
    <property type="molecule type" value="Genomic_DNA"/>
</dbReference>
<evidence type="ECO:0000313" key="2">
    <source>
        <dbReference type="EMBL" id="ETO13340.1"/>
    </source>
</evidence>
<name>X6MJV6_RETFI</name>
<dbReference type="AlphaFoldDB" id="X6MJV6"/>
<organism evidence="2 3">
    <name type="scientific">Reticulomyxa filosa</name>
    <dbReference type="NCBI Taxonomy" id="46433"/>
    <lineage>
        <taxon>Eukaryota</taxon>
        <taxon>Sar</taxon>
        <taxon>Rhizaria</taxon>
        <taxon>Retaria</taxon>
        <taxon>Foraminifera</taxon>
        <taxon>Monothalamids</taxon>
        <taxon>Reticulomyxidae</taxon>
        <taxon>Reticulomyxa</taxon>
    </lineage>
</organism>
<sequence>MNYKKIEKFVTGFAETAQYKSSTIRKQSFVYLKINNNNNDNDNDNDGINDHKSNINGNYNKGNMTITTNSNNNNNNNNTSQSEAMLEDKKSDKNIKSMHNDAEDGEEEKSNLNFANGTNKEMLDLMIDTIKSGLKDNEKM</sequence>
<evidence type="ECO:0000256" key="1">
    <source>
        <dbReference type="SAM" id="MobiDB-lite"/>
    </source>
</evidence>
<feature type="compositionally biased region" description="Polar residues" evidence="1">
    <location>
        <begin position="54"/>
        <end position="66"/>
    </location>
</feature>
<reference evidence="2 3" key="1">
    <citation type="journal article" date="2013" name="Curr. Biol.">
        <title>The Genome of the Foraminiferan Reticulomyxa filosa.</title>
        <authorList>
            <person name="Glockner G."/>
            <person name="Hulsmann N."/>
            <person name="Schleicher M."/>
            <person name="Noegel A.A."/>
            <person name="Eichinger L."/>
            <person name="Gallinger C."/>
            <person name="Pawlowski J."/>
            <person name="Sierra R."/>
            <person name="Euteneuer U."/>
            <person name="Pillet L."/>
            <person name="Moustafa A."/>
            <person name="Platzer M."/>
            <person name="Groth M."/>
            <person name="Szafranski K."/>
            <person name="Schliwa M."/>
        </authorList>
    </citation>
    <scope>NUCLEOTIDE SEQUENCE [LARGE SCALE GENOMIC DNA]</scope>
</reference>